<organism evidence="2 3">
    <name type="scientific">Halomonas urumqiensis</name>
    <dbReference type="NCBI Taxonomy" id="1684789"/>
    <lineage>
        <taxon>Bacteria</taxon>
        <taxon>Pseudomonadati</taxon>
        <taxon>Pseudomonadota</taxon>
        <taxon>Gammaproteobacteria</taxon>
        <taxon>Oceanospirillales</taxon>
        <taxon>Halomonadaceae</taxon>
        <taxon>Halomonas</taxon>
    </lineage>
</organism>
<proteinExistence type="predicted"/>
<sequence>MSKPHIAQLNIATLAAPLDSPPLSDFVANLDRINALAEASAGFVWRPQTDDGDATGIDFFGPDKIVNLSVWDSIEALHDYVYRSAHIDIMRRKKEWFHTMREAHMVLWWVPAGHLPSIEEAAQRLEMLRARGPSAEAFTFKRAFPAPGDVATAPTEV</sequence>
<dbReference type="OrthoDB" id="2376237at2"/>
<evidence type="ECO:0000259" key="1">
    <source>
        <dbReference type="Pfam" id="PF11695"/>
    </source>
</evidence>
<dbReference type="SUPFAM" id="SSF54909">
    <property type="entry name" value="Dimeric alpha+beta barrel"/>
    <property type="match status" value="1"/>
</dbReference>
<evidence type="ECO:0000313" key="3">
    <source>
        <dbReference type="Proteomes" id="UP000235547"/>
    </source>
</evidence>
<dbReference type="RefSeq" id="WP_102588343.1">
    <property type="nucleotide sequence ID" value="NZ_BNAE01000003.1"/>
</dbReference>
<accession>A0A2N7UHQ4</accession>
<protein>
    <submittedName>
        <fullName evidence="2">DUF3291 domain-containing protein</fullName>
    </submittedName>
</protein>
<feature type="domain" description="DUF3291" evidence="1">
    <location>
        <begin position="6"/>
        <end position="142"/>
    </location>
</feature>
<comment type="caution">
    <text evidence="2">The sequence shown here is derived from an EMBL/GenBank/DDBJ whole genome shotgun (WGS) entry which is preliminary data.</text>
</comment>
<gene>
    <name evidence="2" type="ORF">C1H70_10815</name>
</gene>
<dbReference type="InterPro" id="IPR011008">
    <property type="entry name" value="Dimeric_a/b-barrel"/>
</dbReference>
<reference evidence="2 3" key="1">
    <citation type="submission" date="2018-01" db="EMBL/GenBank/DDBJ databases">
        <title>Halomonas endophytica sp. nov., isolated from storage liquid in the stems of Populus euphratica.</title>
        <authorList>
            <person name="Chen C."/>
        </authorList>
    </citation>
    <scope>NUCLEOTIDE SEQUENCE [LARGE SCALE GENOMIC DNA]</scope>
    <source>
        <strain evidence="2 3">BZ-SZ-XJ27</strain>
    </source>
</reference>
<keyword evidence="3" id="KW-1185">Reference proteome</keyword>
<dbReference type="InterPro" id="IPR021708">
    <property type="entry name" value="DUF3291"/>
</dbReference>
<dbReference type="AlphaFoldDB" id="A0A2N7UHQ4"/>
<dbReference type="Proteomes" id="UP000235547">
    <property type="component" value="Unassembled WGS sequence"/>
</dbReference>
<evidence type="ECO:0000313" key="2">
    <source>
        <dbReference type="EMBL" id="PMR79952.1"/>
    </source>
</evidence>
<dbReference type="EMBL" id="PNRG01000023">
    <property type="protein sequence ID" value="PMR79952.1"/>
    <property type="molecule type" value="Genomic_DNA"/>
</dbReference>
<dbReference type="Pfam" id="PF11695">
    <property type="entry name" value="DUF3291"/>
    <property type="match status" value="1"/>
</dbReference>
<name>A0A2N7UHQ4_9GAMM</name>